<dbReference type="PROSITE" id="PS51318">
    <property type="entry name" value="TAT"/>
    <property type="match status" value="1"/>
</dbReference>
<evidence type="ECO:0000313" key="2">
    <source>
        <dbReference type="Proteomes" id="UP000199126"/>
    </source>
</evidence>
<gene>
    <name evidence="1" type="ORF">SAMN04487948_10125</name>
</gene>
<reference evidence="2" key="1">
    <citation type="submission" date="2016-10" db="EMBL/GenBank/DDBJ databases">
        <authorList>
            <person name="Varghese N."/>
            <person name="Submissions S."/>
        </authorList>
    </citation>
    <scope>NUCLEOTIDE SEQUENCE [LARGE SCALE GENOMIC DNA]</scope>
    <source>
        <strain evidence="2">CGMCC 1.10121</strain>
    </source>
</reference>
<dbReference type="AlphaFoldDB" id="A0A1H8MQL5"/>
<proteinExistence type="predicted"/>
<protein>
    <submittedName>
        <fullName evidence="1">Uncharacterized protein</fullName>
    </submittedName>
</protein>
<accession>A0A1H8MQL5</accession>
<dbReference type="OrthoDB" id="202842at2157"/>
<name>A0A1H8MQL5_9EURY</name>
<sequence>MAENNDYREKLGRRGYLKGIAAAGMGAGVLSSTSGRADAASHDDTHVDGDDIYLVFGAETSEADLDSWVKQHADEIKSNSQQSSSEVIQFQDVSQLNVTQQGAAVAISIDGGEADAIQRTEQNNENTQAGSAQSINEAQQKEKRTFKDVGNAYVVFAEETGCREFSGWVVSDSTYESEQSAEAAIDQMQEVEQANFNTQSAAVAVAVNGSSSQAYQESYQENNNLQAADAVAANIGEGTSQSADSSVGQSQEVDQLNASEQGVAIAIAVGEESVAEACQVSCQYNVNKQLADATAINFDSKSLKEVTAHADMKGDISEKELTHSQNGSDQSNVQAAAATVEQLQAVSQLNANEQNLAVAVAVDDSTATATQTSYQGNFNAQIAEATALNVDAGQSKMSKVVTGKDVKGDDTWAVAYDKGNSQTTQQTAAADITQMQFVEQLNVNEQIAAIAVAIGEGDATAEQVNYQVNQNVQQAQATAGNPKNGC</sequence>
<dbReference type="Proteomes" id="UP000199126">
    <property type="component" value="Unassembled WGS sequence"/>
</dbReference>
<dbReference type="InterPro" id="IPR006311">
    <property type="entry name" value="TAT_signal"/>
</dbReference>
<evidence type="ECO:0000313" key="1">
    <source>
        <dbReference type="EMBL" id="SEO19637.1"/>
    </source>
</evidence>
<dbReference type="EMBL" id="FODV01000001">
    <property type="protein sequence ID" value="SEO19637.1"/>
    <property type="molecule type" value="Genomic_DNA"/>
</dbReference>
<organism evidence="1 2">
    <name type="scientific">Halogranum amylolyticum</name>
    <dbReference type="NCBI Taxonomy" id="660520"/>
    <lineage>
        <taxon>Archaea</taxon>
        <taxon>Methanobacteriati</taxon>
        <taxon>Methanobacteriota</taxon>
        <taxon>Stenosarchaea group</taxon>
        <taxon>Halobacteria</taxon>
        <taxon>Halobacteriales</taxon>
        <taxon>Haloferacaceae</taxon>
    </lineage>
</organism>
<dbReference type="RefSeq" id="WP_211609031.1">
    <property type="nucleotide sequence ID" value="NZ_FODV01000001.1"/>
</dbReference>
<keyword evidence="2" id="KW-1185">Reference proteome</keyword>